<dbReference type="GO" id="GO:0005789">
    <property type="term" value="C:endoplasmic reticulum membrane"/>
    <property type="evidence" value="ECO:0007669"/>
    <property type="project" value="TreeGrafter"/>
</dbReference>
<dbReference type="Gene3D" id="1.50.10.10">
    <property type="match status" value="1"/>
</dbReference>
<comment type="caution">
    <text evidence="6">The sequence shown here is derived from an EMBL/GenBank/DDBJ whole genome shotgun (WGS) entry which is preliminary data.</text>
</comment>
<dbReference type="Pfam" id="PF22422">
    <property type="entry name" value="MGH1-like_GH"/>
    <property type="match status" value="1"/>
</dbReference>
<dbReference type="InterPro" id="IPR004888">
    <property type="entry name" value="Glycoside_hydrolase_63"/>
</dbReference>
<evidence type="ECO:0000256" key="1">
    <source>
        <dbReference type="ARBA" id="ARBA00010833"/>
    </source>
</evidence>
<dbReference type="Proteomes" id="UP000075714">
    <property type="component" value="Unassembled WGS sequence"/>
</dbReference>
<keyword evidence="2" id="KW-0378">Hydrolase</keyword>
<dbReference type="InterPro" id="IPR012341">
    <property type="entry name" value="6hp_glycosidase-like_sf"/>
</dbReference>
<name>A0A150GCH6_GONPE</name>
<feature type="region of interest" description="Disordered" evidence="4">
    <location>
        <begin position="685"/>
        <end position="704"/>
    </location>
</feature>
<dbReference type="STRING" id="33097.A0A150GCH6"/>
<dbReference type="InterPro" id="IPR008928">
    <property type="entry name" value="6-hairpin_glycosidase_sf"/>
</dbReference>
<evidence type="ECO:0000259" key="5">
    <source>
        <dbReference type="Pfam" id="PF22422"/>
    </source>
</evidence>
<feature type="region of interest" description="Disordered" evidence="4">
    <location>
        <begin position="1"/>
        <end position="89"/>
    </location>
</feature>
<dbReference type="PANTHER" id="PTHR10412">
    <property type="entry name" value="MANNOSYL-OLIGOSACCHARIDE GLUCOSIDASE"/>
    <property type="match status" value="1"/>
</dbReference>
<dbReference type="GO" id="GO:0009311">
    <property type="term" value="P:oligosaccharide metabolic process"/>
    <property type="evidence" value="ECO:0007669"/>
    <property type="project" value="InterPro"/>
</dbReference>
<comment type="similarity">
    <text evidence="1">Belongs to the glycosyl hydrolase 63 family.</text>
</comment>
<proteinExistence type="inferred from homology"/>
<reference evidence="7" key="1">
    <citation type="journal article" date="2016" name="Nat. Commun.">
        <title>The Gonium pectorale genome demonstrates co-option of cell cycle regulation during the evolution of multicellularity.</title>
        <authorList>
            <person name="Hanschen E.R."/>
            <person name="Marriage T.N."/>
            <person name="Ferris P.J."/>
            <person name="Hamaji T."/>
            <person name="Toyoda A."/>
            <person name="Fujiyama A."/>
            <person name="Neme R."/>
            <person name="Noguchi H."/>
            <person name="Minakuchi Y."/>
            <person name="Suzuki M."/>
            <person name="Kawai-Toyooka H."/>
            <person name="Smith D.R."/>
            <person name="Sparks H."/>
            <person name="Anderson J."/>
            <person name="Bakaric R."/>
            <person name="Luria V."/>
            <person name="Karger A."/>
            <person name="Kirschner M.W."/>
            <person name="Durand P.M."/>
            <person name="Michod R.E."/>
            <person name="Nozaki H."/>
            <person name="Olson B.J."/>
        </authorList>
    </citation>
    <scope>NUCLEOTIDE SEQUENCE [LARGE SCALE GENOMIC DNA]</scope>
    <source>
        <strain evidence="7">NIES-2863</strain>
    </source>
</reference>
<evidence type="ECO:0000256" key="4">
    <source>
        <dbReference type="SAM" id="MobiDB-lite"/>
    </source>
</evidence>
<dbReference type="SUPFAM" id="SSF48208">
    <property type="entry name" value="Six-hairpin glycosidases"/>
    <property type="match status" value="1"/>
</dbReference>
<evidence type="ECO:0000256" key="2">
    <source>
        <dbReference type="ARBA" id="ARBA00022801"/>
    </source>
</evidence>
<organism evidence="6 7">
    <name type="scientific">Gonium pectorale</name>
    <name type="common">Green alga</name>
    <dbReference type="NCBI Taxonomy" id="33097"/>
    <lineage>
        <taxon>Eukaryota</taxon>
        <taxon>Viridiplantae</taxon>
        <taxon>Chlorophyta</taxon>
        <taxon>core chlorophytes</taxon>
        <taxon>Chlorophyceae</taxon>
        <taxon>CS clade</taxon>
        <taxon>Chlamydomonadales</taxon>
        <taxon>Volvocaceae</taxon>
        <taxon>Gonium</taxon>
    </lineage>
</organism>
<accession>A0A150GCH6</accession>
<feature type="compositionally biased region" description="Gly residues" evidence="4">
    <location>
        <begin position="26"/>
        <end position="39"/>
    </location>
</feature>
<dbReference type="AlphaFoldDB" id="A0A150GCH6"/>
<sequence length="817" mass="85392">MGATAGSWVFHQRASATARRAEDSGGQEGRGGHGSGGGSSTNSGGRVGTDAEAGGTQSSQKDEWRRDGRGHNDEQGRHSAGGRQLGETAAQPRIVASEAAARPLNIELATSRALLADGGSIRIAWADGSTLLAQGVAAGLEGGSPCPHVPAAVCACVGACGSFPRGLQQEIRSGGSGSAERANARAVALGGIAAGVNGTAGDAAAAEGQRGSGRPVVQPPAGGDGRQWLAASAVLVLVARGERAVLSLVEPSEDVVAAARAAVSLLESQDLPGGFTRQLEAAVAAAYEALQGIPRAVGLPDSASANDKRLARKLYDIMSVNTGPDWSTPDRTPHAWQWLWDSCFHAMGMNLVNHTLAWEQLKGLLHCQREDGFLPHMCGGGPPSRMTQPPLLAWAVWDNYLFARDRRRLEWALPRIIKLLEWLAQHRSRDGGLTYFYVHGFESGMDNSPRFDGGGLGSWVGSVVRGWSGDPAAGTCPLCTPHEMSVDLCALVAREMAHVARMLRELGREQESERWLVRSRAVAAALAQAAWNPGARIYGDVVREGSPLQLLGSGRRRVSDLVTVAGLLPLLGGRLPQEHLESLLEHLKNPDSFASPVPLPSVAVSSQRRGAAGAAAAAAGTAAGAEGSVYQPHNDMWKGPMWVNINMMVATGLREQRCSECSRLAIQLLNITVATVRKWYGQGSPGSISSGDPGGDSAGRPGSGVAASATALGTVFEYYDSDGILPPTRLARKRVAGVGGVRDYHWTASLTLRMMAELYALSGHHPGSYSGVHKAAVGLSAWATGTVSTATGGVGDAEVDGLPAWVSGRPLRPSDWQ</sequence>
<gene>
    <name evidence="6" type="ORF">GPECTOR_34g711</name>
</gene>
<keyword evidence="7" id="KW-1185">Reference proteome</keyword>
<feature type="domain" description="Mannosylglycerate hydrolase MGH1-like glycoside hydrolase" evidence="5">
    <location>
        <begin position="336"/>
        <end position="678"/>
    </location>
</feature>
<evidence type="ECO:0000313" key="7">
    <source>
        <dbReference type="Proteomes" id="UP000075714"/>
    </source>
</evidence>
<dbReference type="GO" id="GO:0006487">
    <property type="term" value="P:protein N-linked glycosylation"/>
    <property type="evidence" value="ECO:0007669"/>
    <property type="project" value="TreeGrafter"/>
</dbReference>
<dbReference type="OrthoDB" id="410058at2759"/>
<keyword evidence="3" id="KW-0326">Glycosidase</keyword>
<protein>
    <recommendedName>
        <fullName evidence="5">Mannosylglycerate hydrolase MGH1-like glycoside hydrolase domain-containing protein</fullName>
    </recommendedName>
</protein>
<evidence type="ECO:0000256" key="3">
    <source>
        <dbReference type="ARBA" id="ARBA00023295"/>
    </source>
</evidence>
<evidence type="ECO:0000313" key="6">
    <source>
        <dbReference type="EMBL" id="KXZ47552.1"/>
    </source>
</evidence>
<dbReference type="PANTHER" id="PTHR10412:SF11">
    <property type="entry name" value="MANNOSYL-OLIGOSACCHARIDE GLUCOSIDASE"/>
    <property type="match status" value="1"/>
</dbReference>
<dbReference type="GO" id="GO:0004573">
    <property type="term" value="F:Glc3Man9GlcNAc2 oligosaccharide glucosidase activity"/>
    <property type="evidence" value="ECO:0007669"/>
    <property type="project" value="InterPro"/>
</dbReference>
<dbReference type="EMBL" id="LSYV01000035">
    <property type="protein sequence ID" value="KXZ47552.1"/>
    <property type="molecule type" value="Genomic_DNA"/>
</dbReference>
<feature type="compositionally biased region" description="Basic and acidic residues" evidence="4">
    <location>
        <begin position="60"/>
        <end position="77"/>
    </location>
</feature>
<dbReference type="InterPro" id="IPR054491">
    <property type="entry name" value="MGH1-like_GH"/>
</dbReference>